<organism evidence="1 2">
    <name type="scientific">Parasponia andersonii</name>
    <name type="common">Sponia andersonii</name>
    <dbReference type="NCBI Taxonomy" id="3476"/>
    <lineage>
        <taxon>Eukaryota</taxon>
        <taxon>Viridiplantae</taxon>
        <taxon>Streptophyta</taxon>
        <taxon>Embryophyta</taxon>
        <taxon>Tracheophyta</taxon>
        <taxon>Spermatophyta</taxon>
        <taxon>Magnoliopsida</taxon>
        <taxon>eudicotyledons</taxon>
        <taxon>Gunneridae</taxon>
        <taxon>Pentapetalae</taxon>
        <taxon>rosids</taxon>
        <taxon>fabids</taxon>
        <taxon>Rosales</taxon>
        <taxon>Cannabaceae</taxon>
        <taxon>Parasponia</taxon>
    </lineage>
</organism>
<sequence>ATTLARPVSIALSLSPSFHPTLQRRLSQHSVISEH</sequence>
<gene>
    <name evidence="1" type="ORF">PanWU01x14_004390</name>
</gene>
<proteinExistence type="predicted"/>
<reference evidence="2" key="1">
    <citation type="submission" date="2016-06" db="EMBL/GenBank/DDBJ databases">
        <title>Parallel loss of symbiosis genes in relatives of nitrogen-fixing non-legume Parasponia.</title>
        <authorList>
            <person name="Van Velzen R."/>
            <person name="Holmer R."/>
            <person name="Bu F."/>
            <person name="Rutten L."/>
            <person name="Van Zeijl A."/>
            <person name="Liu W."/>
            <person name="Santuari L."/>
            <person name="Cao Q."/>
            <person name="Sharma T."/>
            <person name="Shen D."/>
            <person name="Roswanjaya Y."/>
            <person name="Wardhani T."/>
            <person name="Kalhor M.S."/>
            <person name="Jansen J."/>
            <person name="Van den Hoogen J."/>
            <person name="Gungor B."/>
            <person name="Hartog M."/>
            <person name="Hontelez J."/>
            <person name="Verver J."/>
            <person name="Yang W.-C."/>
            <person name="Schijlen E."/>
            <person name="Repin R."/>
            <person name="Schilthuizen M."/>
            <person name="Schranz E."/>
            <person name="Heidstra R."/>
            <person name="Miyata K."/>
            <person name="Fedorova E."/>
            <person name="Kohlen W."/>
            <person name="Bisseling T."/>
            <person name="Smit S."/>
            <person name="Geurts R."/>
        </authorList>
    </citation>
    <scope>NUCLEOTIDE SEQUENCE [LARGE SCALE GENOMIC DNA]</scope>
    <source>
        <strain evidence="2">cv. WU1-14</strain>
    </source>
</reference>
<evidence type="ECO:0000313" key="1">
    <source>
        <dbReference type="EMBL" id="PON79989.1"/>
    </source>
</evidence>
<feature type="non-terminal residue" evidence="1">
    <location>
        <position position="1"/>
    </location>
</feature>
<dbReference type="Proteomes" id="UP000237105">
    <property type="component" value="Unassembled WGS sequence"/>
</dbReference>
<dbReference type="EMBL" id="JXTB01000002">
    <property type="protein sequence ID" value="PON79989.1"/>
    <property type="molecule type" value="Genomic_DNA"/>
</dbReference>
<comment type="caution">
    <text evidence="1">The sequence shown here is derived from an EMBL/GenBank/DDBJ whole genome shotgun (WGS) entry which is preliminary data.</text>
</comment>
<accession>A0A2P5E371</accession>
<keyword evidence="2" id="KW-1185">Reference proteome</keyword>
<protein>
    <submittedName>
        <fullName evidence="1">Uncharacterized protein</fullName>
    </submittedName>
</protein>
<name>A0A2P5E371_PARAD</name>
<evidence type="ECO:0000313" key="2">
    <source>
        <dbReference type="Proteomes" id="UP000237105"/>
    </source>
</evidence>
<dbReference type="AlphaFoldDB" id="A0A2P5E371"/>